<dbReference type="Pfam" id="PF01709">
    <property type="entry name" value="Transcrip_reg"/>
    <property type="match status" value="1"/>
</dbReference>
<evidence type="ECO:0000313" key="4">
    <source>
        <dbReference type="EMBL" id="VDK76345.1"/>
    </source>
</evidence>
<dbReference type="InterPro" id="IPR049083">
    <property type="entry name" value="TACO1_YebC_N"/>
</dbReference>
<dbReference type="Pfam" id="PF20772">
    <property type="entry name" value="TACO1_YebC_N"/>
    <property type="match status" value="1"/>
</dbReference>
<protein>
    <submittedName>
        <fullName evidence="4">Uncharacterized protein</fullName>
    </submittedName>
</protein>
<feature type="domain" description="TACO1/YebC-like second and third" evidence="2">
    <location>
        <begin position="104"/>
        <end position="263"/>
    </location>
</feature>
<dbReference type="InterPro" id="IPR026564">
    <property type="entry name" value="Transcrip_reg_TACO1-like_dom3"/>
</dbReference>
<dbReference type="Gene3D" id="3.30.70.980">
    <property type="match status" value="2"/>
</dbReference>
<comment type="similarity">
    <text evidence="1">Belongs to the TACO1 family.</text>
</comment>
<dbReference type="OrthoDB" id="2017544at2759"/>
<dbReference type="PANTHER" id="PTHR12532">
    <property type="entry name" value="TRANSLATIONAL ACTIVATOR OF CYTOCHROME C OXIDASE 1"/>
    <property type="match status" value="1"/>
</dbReference>
<organism evidence="4 5">
    <name type="scientific">Litomosoides sigmodontis</name>
    <name type="common">Filarial nematode worm</name>
    <dbReference type="NCBI Taxonomy" id="42156"/>
    <lineage>
        <taxon>Eukaryota</taxon>
        <taxon>Metazoa</taxon>
        <taxon>Ecdysozoa</taxon>
        <taxon>Nematoda</taxon>
        <taxon>Chromadorea</taxon>
        <taxon>Rhabditida</taxon>
        <taxon>Spirurina</taxon>
        <taxon>Spiruromorpha</taxon>
        <taxon>Filarioidea</taxon>
        <taxon>Onchocercidae</taxon>
        <taxon>Litomosoides</taxon>
    </lineage>
</organism>
<evidence type="ECO:0000313" key="5">
    <source>
        <dbReference type="Proteomes" id="UP000277928"/>
    </source>
</evidence>
<sequence>MEVARRGTALCARRLWTSWYRMKGHSKWDNIKHTKLAAMVTKTKAAEQLMAKMKRIVRAGGPDLKFNKDLVQLQLEYRNANFSDEAFQRALKSAQMRPVKSSKFTVLGPSGSIFVIESEGLSQRKLIEFLTVSLDKIGDGFRLSKDDYSKTFEDKGVIVVSAIKADKTLSLDEMEEVCIELDCDDVNKFEEDGATFYELICVRNKFAQLLDSIQKQGFNVKCSALELRSISPVEIEKDEIEKIIELYQALRENQDITQVHVNIKPNSIPIRPLKLKVAL</sequence>
<dbReference type="InterPro" id="IPR017856">
    <property type="entry name" value="Integrase-like_N"/>
</dbReference>
<proteinExistence type="inferred from homology"/>
<name>A0A3P6T6H0_LITSI</name>
<evidence type="ECO:0000259" key="2">
    <source>
        <dbReference type="Pfam" id="PF01709"/>
    </source>
</evidence>
<dbReference type="InterPro" id="IPR029072">
    <property type="entry name" value="YebC-like"/>
</dbReference>
<dbReference type="AlphaFoldDB" id="A0A3P6T6H0"/>
<dbReference type="InterPro" id="IPR002876">
    <property type="entry name" value="Transcrip_reg_TACO1-like"/>
</dbReference>
<reference evidence="4 5" key="1">
    <citation type="submission" date="2018-08" db="EMBL/GenBank/DDBJ databases">
        <authorList>
            <person name="Laetsch R D."/>
            <person name="Stevens L."/>
            <person name="Kumar S."/>
            <person name="Blaxter L. M."/>
        </authorList>
    </citation>
    <scope>NUCLEOTIDE SEQUENCE [LARGE SCALE GENOMIC DNA]</scope>
</reference>
<accession>A0A3P6T6H0</accession>
<dbReference type="SUPFAM" id="SSF75625">
    <property type="entry name" value="YebC-like"/>
    <property type="match status" value="1"/>
</dbReference>
<dbReference type="Gene3D" id="1.10.10.200">
    <property type="match status" value="1"/>
</dbReference>
<feature type="domain" description="TACO1/YebC-like N-terminal" evidence="3">
    <location>
        <begin position="26"/>
        <end position="95"/>
    </location>
</feature>
<evidence type="ECO:0000256" key="1">
    <source>
        <dbReference type="ARBA" id="ARBA00008724"/>
    </source>
</evidence>
<dbReference type="PANTHER" id="PTHR12532:SF0">
    <property type="entry name" value="TRANSLATIONAL ACTIVATOR OF CYTOCHROME C OXIDASE 1"/>
    <property type="match status" value="1"/>
</dbReference>
<evidence type="ECO:0000259" key="3">
    <source>
        <dbReference type="Pfam" id="PF20772"/>
    </source>
</evidence>
<dbReference type="OMA" id="CIELDCD"/>
<dbReference type="GO" id="GO:0005739">
    <property type="term" value="C:mitochondrion"/>
    <property type="evidence" value="ECO:0007669"/>
    <property type="project" value="TreeGrafter"/>
</dbReference>
<dbReference type="InterPro" id="IPR048300">
    <property type="entry name" value="TACO1_YebC-like_2nd/3rd_dom"/>
</dbReference>
<dbReference type="STRING" id="42156.A0A3P6T6H0"/>
<gene>
    <name evidence="4" type="ORF">NLS_LOCUS3257</name>
</gene>
<dbReference type="Proteomes" id="UP000277928">
    <property type="component" value="Unassembled WGS sequence"/>
</dbReference>
<dbReference type="EMBL" id="UYRX01000172">
    <property type="protein sequence ID" value="VDK76345.1"/>
    <property type="molecule type" value="Genomic_DNA"/>
</dbReference>
<keyword evidence="5" id="KW-1185">Reference proteome</keyword>